<proteinExistence type="predicted"/>
<name>A0A0U0WG20_MYCBE</name>
<dbReference type="InterPro" id="IPR001962">
    <property type="entry name" value="Asn_synthase"/>
</dbReference>
<dbReference type="Proteomes" id="UP000198875">
    <property type="component" value="Unassembled WGS sequence"/>
</dbReference>
<reference evidence="2 3" key="1">
    <citation type="submission" date="2015-03" db="EMBL/GenBank/DDBJ databases">
        <authorList>
            <person name="Murphy D."/>
        </authorList>
    </citation>
    <scope>NUCLEOTIDE SEQUENCE [LARGE SCALE GENOMIC DNA]</scope>
    <source>
        <strain evidence="2 3">DSM 44277</strain>
    </source>
</reference>
<feature type="domain" description="Asparagine synthetase" evidence="1">
    <location>
        <begin position="1"/>
        <end position="101"/>
    </location>
</feature>
<organism evidence="2 3">
    <name type="scientific">Mycobacterium bohemicum DSM 44277</name>
    <dbReference type="NCBI Taxonomy" id="1236609"/>
    <lineage>
        <taxon>Bacteria</taxon>
        <taxon>Bacillati</taxon>
        <taxon>Actinomycetota</taxon>
        <taxon>Actinomycetes</taxon>
        <taxon>Mycobacteriales</taxon>
        <taxon>Mycobacteriaceae</taxon>
        <taxon>Mycobacterium</taxon>
    </lineage>
</organism>
<dbReference type="RefSeq" id="WP_169718626.1">
    <property type="nucleotide sequence ID" value="NZ_CSTD01000006.1"/>
</dbReference>
<evidence type="ECO:0000313" key="2">
    <source>
        <dbReference type="EMBL" id="CPR13265.1"/>
    </source>
</evidence>
<dbReference type="Pfam" id="PF00733">
    <property type="entry name" value="Asn_synthase"/>
    <property type="match status" value="1"/>
</dbReference>
<dbReference type="GO" id="GO:0006529">
    <property type="term" value="P:asparagine biosynthetic process"/>
    <property type="evidence" value="ECO:0007669"/>
    <property type="project" value="InterPro"/>
</dbReference>
<dbReference type="EMBL" id="CSTD01000006">
    <property type="protein sequence ID" value="CPR13265.1"/>
    <property type="molecule type" value="Genomic_DNA"/>
</dbReference>
<accession>A0A0U0WG20</accession>
<sequence>MKINGMREKHVLREATRDVRIKPVYNREKHPFVTPPAKVGEADAMLELMGDVFASRLLDEQPIFDAAAVRKLFDSLPECTPDERTALDGLWNRVLSFTLMHQRFGMTVSRRLALRRPIHFSYTRPTGRRVL</sequence>
<evidence type="ECO:0000313" key="3">
    <source>
        <dbReference type="Proteomes" id="UP000198875"/>
    </source>
</evidence>
<gene>
    <name evidence="2" type="ORF">BN971_04574</name>
</gene>
<protein>
    <submittedName>
        <fullName evidence="2">Asparagine synthase</fullName>
    </submittedName>
</protein>
<evidence type="ECO:0000259" key="1">
    <source>
        <dbReference type="Pfam" id="PF00733"/>
    </source>
</evidence>
<dbReference type="GO" id="GO:0004066">
    <property type="term" value="F:asparagine synthase (glutamine-hydrolyzing) activity"/>
    <property type="evidence" value="ECO:0007669"/>
    <property type="project" value="InterPro"/>
</dbReference>
<dbReference type="AlphaFoldDB" id="A0A0U0WG20"/>